<feature type="transmembrane region" description="Helical" evidence="11">
    <location>
        <begin position="135"/>
        <end position="153"/>
    </location>
</feature>
<dbReference type="Pfam" id="PF02653">
    <property type="entry name" value="BPD_transp_2"/>
    <property type="match status" value="1"/>
</dbReference>
<keyword evidence="13" id="KW-1185">Reference proteome</keyword>
<keyword evidence="8 11" id="KW-0472">Membrane</keyword>
<feature type="transmembrane region" description="Helical" evidence="11">
    <location>
        <begin position="84"/>
        <end position="104"/>
    </location>
</feature>
<gene>
    <name evidence="12" type="ORF">JOC94_003118</name>
</gene>
<accession>A0ABS2R8X9</accession>
<keyword evidence="6 11" id="KW-0812">Transmembrane</keyword>
<dbReference type="InterPro" id="IPR001851">
    <property type="entry name" value="ABC_transp_permease"/>
</dbReference>
<sequence>MERTIETTEKKSFFNKEMVKNIDVRAYTMIVGLVIIWIMFTILTDGTFLTARNISNLTMQMAVVAILGTGMVLVIVTGHIDLSVGSLVGLVGGCAAALMVWGGWSTWTTVLAVLLLGFIAGFIQGFATVFLNVPAFIVTLGGMMAFKGLLLGITKGASIAPMNDAYKLFGQAYVTNATTFGFAAIVILVLFYTTFKNSKRYEIAQPSGSLYMKPIIYSLLIIGFVYVMTAYKGMPVPVFIMLLLVILFTFLADRTKFGRSVYAIGGNLQAAIFSGIQVKKVVLIVFMLNGLMAAIAGIILSARLNTGSPSAGMMMELDAIAAAVIGGTSLMGGRGKIYGAILGALIMASLDNGMSLLNVEAYWQYIVKGLILVLAVWFDVYTKKKS</sequence>
<organism evidence="12 13">
    <name type="scientific">Siminovitchia thermophila</name>
    <dbReference type="NCBI Taxonomy" id="1245522"/>
    <lineage>
        <taxon>Bacteria</taxon>
        <taxon>Bacillati</taxon>
        <taxon>Bacillota</taxon>
        <taxon>Bacilli</taxon>
        <taxon>Bacillales</taxon>
        <taxon>Bacillaceae</taxon>
        <taxon>Siminovitchia</taxon>
    </lineage>
</organism>
<evidence type="ECO:0000256" key="2">
    <source>
        <dbReference type="ARBA" id="ARBA00022448"/>
    </source>
</evidence>
<comment type="subcellular location">
    <subcellularLocation>
        <location evidence="1">Cell membrane</location>
        <topology evidence="1">Multi-pass membrane protein</topology>
    </subcellularLocation>
</comment>
<feature type="transmembrane region" description="Helical" evidence="11">
    <location>
        <begin position="362"/>
        <end position="381"/>
    </location>
</feature>
<comment type="caution">
    <text evidence="12">The sequence shown here is derived from an EMBL/GenBank/DDBJ whole genome shotgun (WGS) entry which is preliminary data.</text>
</comment>
<evidence type="ECO:0000256" key="10">
    <source>
        <dbReference type="ARBA" id="ARBA00035686"/>
    </source>
</evidence>
<feature type="transmembrane region" description="Helical" evidence="11">
    <location>
        <begin position="234"/>
        <end position="252"/>
    </location>
</feature>
<keyword evidence="7 11" id="KW-1133">Transmembrane helix</keyword>
<comment type="function">
    <text evidence="9">Part of the binding-protein-dependent transport system for D-xylose. Probably responsible for the translocation of the substrate across the membrane.</text>
</comment>
<evidence type="ECO:0000256" key="4">
    <source>
        <dbReference type="ARBA" id="ARBA00022519"/>
    </source>
</evidence>
<evidence type="ECO:0000256" key="5">
    <source>
        <dbReference type="ARBA" id="ARBA00022597"/>
    </source>
</evidence>
<keyword evidence="2" id="KW-0813">Transport</keyword>
<evidence type="ECO:0000256" key="8">
    <source>
        <dbReference type="ARBA" id="ARBA00023136"/>
    </source>
</evidence>
<keyword evidence="4" id="KW-0997">Cell inner membrane</keyword>
<evidence type="ECO:0000256" key="11">
    <source>
        <dbReference type="SAM" id="Phobius"/>
    </source>
</evidence>
<protein>
    <recommendedName>
        <fullName evidence="10">Xylose transport system permease protein XylH</fullName>
    </recommendedName>
</protein>
<dbReference type="PANTHER" id="PTHR32196">
    <property type="entry name" value="ABC TRANSPORTER PERMEASE PROTEIN YPHD-RELATED-RELATED"/>
    <property type="match status" value="1"/>
</dbReference>
<dbReference type="PANTHER" id="PTHR32196:SF32">
    <property type="entry name" value="XYLOSE TRANSPORT SYSTEM PERMEASE PROTEIN XYLH"/>
    <property type="match status" value="1"/>
</dbReference>
<feature type="transmembrane region" description="Helical" evidence="11">
    <location>
        <begin position="110"/>
        <end position="130"/>
    </location>
</feature>
<evidence type="ECO:0000313" key="13">
    <source>
        <dbReference type="Proteomes" id="UP000823485"/>
    </source>
</evidence>
<keyword evidence="3" id="KW-1003">Cell membrane</keyword>
<feature type="transmembrane region" description="Helical" evidence="11">
    <location>
        <begin position="26"/>
        <end position="51"/>
    </location>
</feature>
<evidence type="ECO:0000256" key="1">
    <source>
        <dbReference type="ARBA" id="ARBA00004651"/>
    </source>
</evidence>
<evidence type="ECO:0000256" key="7">
    <source>
        <dbReference type="ARBA" id="ARBA00022989"/>
    </source>
</evidence>
<evidence type="ECO:0000313" key="12">
    <source>
        <dbReference type="EMBL" id="MBM7716107.1"/>
    </source>
</evidence>
<dbReference type="RefSeq" id="WP_236017110.1">
    <property type="nucleotide sequence ID" value="NZ_JAFBFH010000022.1"/>
</dbReference>
<dbReference type="Proteomes" id="UP000823485">
    <property type="component" value="Unassembled WGS sequence"/>
</dbReference>
<feature type="transmembrane region" description="Helical" evidence="11">
    <location>
        <begin position="173"/>
        <end position="195"/>
    </location>
</feature>
<feature type="transmembrane region" description="Helical" evidence="11">
    <location>
        <begin position="57"/>
        <end position="77"/>
    </location>
</feature>
<dbReference type="CDD" id="cd06579">
    <property type="entry name" value="TM_PBP1_transp_AraH_like"/>
    <property type="match status" value="1"/>
</dbReference>
<reference evidence="12 13" key="1">
    <citation type="submission" date="2021-01" db="EMBL/GenBank/DDBJ databases">
        <title>Genomic Encyclopedia of Type Strains, Phase IV (KMG-IV): sequencing the most valuable type-strain genomes for metagenomic binning, comparative biology and taxonomic classification.</title>
        <authorList>
            <person name="Goeker M."/>
        </authorList>
    </citation>
    <scope>NUCLEOTIDE SEQUENCE [LARGE SCALE GENOMIC DNA]</scope>
    <source>
        <strain evidence="12 13">DSM 105453</strain>
    </source>
</reference>
<evidence type="ECO:0000256" key="3">
    <source>
        <dbReference type="ARBA" id="ARBA00022475"/>
    </source>
</evidence>
<feature type="transmembrane region" description="Helical" evidence="11">
    <location>
        <begin position="281"/>
        <end position="304"/>
    </location>
</feature>
<dbReference type="EMBL" id="JAFBFH010000022">
    <property type="protein sequence ID" value="MBM7716107.1"/>
    <property type="molecule type" value="Genomic_DNA"/>
</dbReference>
<keyword evidence="5" id="KW-0762">Sugar transport</keyword>
<feature type="transmembrane region" description="Helical" evidence="11">
    <location>
        <begin position="210"/>
        <end position="228"/>
    </location>
</feature>
<name>A0ABS2R8X9_9BACI</name>
<proteinExistence type="predicted"/>
<evidence type="ECO:0000256" key="9">
    <source>
        <dbReference type="ARBA" id="ARBA00035611"/>
    </source>
</evidence>
<evidence type="ECO:0000256" key="6">
    <source>
        <dbReference type="ARBA" id="ARBA00022692"/>
    </source>
</evidence>